<evidence type="ECO:0000313" key="2">
    <source>
        <dbReference type="Proteomes" id="UP001519887"/>
    </source>
</evidence>
<name>A0ABS7BXE6_9BACL</name>
<reference evidence="1 2" key="1">
    <citation type="submission" date="2021-07" db="EMBL/GenBank/DDBJ databases">
        <title>Paenibacillus radiodurans sp. nov., isolated from the southeastern edge of Tengger Desert.</title>
        <authorList>
            <person name="Zhang G."/>
        </authorList>
    </citation>
    <scope>NUCLEOTIDE SEQUENCE [LARGE SCALE GENOMIC DNA]</scope>
    <source>
        <strain evidence="1 2">CCM 7311</strain>
    </source>
</reference>
<comment type="caution">
    <text evidence="1">The sequence shown here is derived from an EMBL/GenBank/DDBJ whole genome shotgun (WGS) entry which is preliminary data.</text>
</comment>
<protein>
    <recommendedName>
        <fullName evidence="3">Nucleotide modification associated domain-containing protein</fullName>
    </recommendedName>
</protein>
<proteinExistence type="predicted"/>
<organism evidence="1 2">
    <name type="scientific">Paenibacillus sepulcri</name>
    <dbReference type="NCBI Taxonomy" id="359917"/>
    <lineage>
        <taxon>Bacteria</taxon>
        <taxon>Bacillati</taxon>
        <taxon>Bacillota</taxon>
        <taxon>Bacilli</taxon>
        <taxon>Bacillales</taxon>
        <taxon>Paenibacillaceae</taxon>
        <taxon>Paenibacillus</taxon>
    </lineage>
</organism>
<keyword evidence="2" id="KW-1185">Reference proteome</keyword>
<dbReference type="RefSeq" id="WP_210042142.1">
    <property type="nucleotide sequence ID" value="NZ_JBHLVU010000073.1"/>
</dbReference>
<sequence>MKHLLIKYVQPEDINNHVDPNFTYLTYGDSGSRGAILRNKIEIGSYIFFHTSYNQKEYLTAYFYVEKLLTKEKNQAEIANLIADSKNDDVVIIGNREHSKILSYPLPFDKRIVIKLKSLNIDFGKVERGEQSELKTISDSTRTHRELSEEEVDWLISECSNRG</sequence>
<dbReference type="Proteomes" id="UP001519887">
    <property type="component" value="Unassembled WGS sequence"/>
</dbReference>
<dbReference type="EMBL" id="JAHZIK010000060">
    <property type="protein sequence ID" value="MBW7453309.1"/>
    <property type="molecule type" value="Genomic_DNA"/>
</dbReference>
<evidence type="ECO:0000313" key="1">
    <source>
        <dbReference type="EMBL" id="MBW7453309.1"/>
    </source>
</evidence>
<gene>
    <name evidence="1" type="ORF">K0U00_04580</name>
</gene>
<evidence type="ECO:0008006" key="3">
    <source>
        <dbReference type="Google" id="ProtNLM"/>
    </source>
</evidence>
<accession>A0ABS7BXE6</accession>